<feature type="modified residue" description="N6-(pyridoxal phosphate)lysine" evidence="8 9">
    <location>
        <position position="710"/>
    </location>
</feature>
<dbReference type="Pfam" id="PF02347">
    <property type="entry name" value="GDC-P"/>
    <property type="match status" value="2"/>
</dbReference>
<dbReference type="Gene3D" id="3.90.1150.10">
    <property type="entry name" value="Aspartate Aminotransferase, domain 1"/>
    <property type="match status" value="2"/>
</dbReference>
<evidence type="ECO:0000313" key="12">
    <source>
        <dbReference type="EMBL" id="AWW30439.1"/>
    </source>
</evidence>
<keyword evidence="5 8" id="KW-0663">Pyridoxal phosphate</keyword>
<name>A0A2Z4II74_9BACT</name>
<dbReference type="HAMAP" id="MF_00711">
    <property type="entry name" value="GcvP"/>
    <property type="match status" value="1"/>
</dbReference>
<dbReference type="SUPFAM" id="SSF53383">
    <property type="entry name" value="PLP-dependent transferases"/>
    <property type="match status" value="2"/>
</dbReference>
<feature type="domain" description="Glycine cleavage system P-protein N-terminal" evidence="10">
    <location>
        <begin position="482"/>
        <end position="737"/>
    </location>
</feature>
<dbReference type="PANTHER" id="PTHR11773:SF1">
    <property type="entry name" value="GLYCINE DEHYDROGENASE (DECARBOXYLATING), MITOCHONDRIAL"/>
    <property type="match status" value="1"/>
</dbReference>
<dbReference type="GO" id="GO:0030170">
    <property type="term" value="F:pyridoxal phosphate binding"/>
    <property type="evidence" value="ECO:0007669"/>
    <property type="project" value="TreeGrafter"/>
</dbReference>
<keyword evidence="13" id="KW-1185">Reference proteome</keyword>
<feature type="domain" description="Glycine cleavage system P-protein N-terminal" evidence="10">
    <location>
        <begin position="13"/>
        <end position="441"/>
    </location>
</feature>
<comment type="catalytic activity">
    <reaction evidence="7 8">
        <text>N(6)-[(R)-lipoyl]-L-lysyl-[glycine-cleavage complex H protein] + glycine + H(+) = N(6)-[(R)-S(8)-aminomethyldihydrolipoyl]-L-lysyl-[glycine-cleavage complex H protein] + CO2</text>
        <dbReference type="Rhea" id="RHEA:24304"/>
        <dbReference type="Rhea" id="RHEA-COMP:10494"/>
        <dbReference type="Rhea" id="RHEA-COMP:10495"/>
        <dbReference type="ChEBI" id="CHEBI:15378"/>
        <dbReference type="ChEBI" id="CHEBI:16526"/>
        <dbReference type="ChEBI" id="CHEBI:57305"/>
        <dbReference type="ChEBI" id="CHEBI:83099"/>
        <dbReference type="ChEBI" id="CHEBI:83143"/>
        <dbReference type="EC" id="1.4.4.2"/>
    </reaction>
</comment>
<evidence type="ECO:0000313" key="13">
    <source>
        <dbReference type="Proteomes" id="UP000248688"/>
    </source>
</evidence>
<dbReference type="KEGG" id="est:DN752_10065"/>
<evidence type="ECO:0000259" key="11">
    <source>
        <dbReference type="Pfam" id="PF21478"/>
    </source>
</evidence>
<evidence type="ECO:0000256" key="5">
    <source>
        <dbReference type="ARBA" id="ARBA00022898"/>
    </source>
</evidence>
<dbReference type="PANTHER" id="PTHR11773">
    <property type="entry name" value="GLYCINE DEHYDROGENASE, DECARBOXYLATING"/>
    <property type="match status" value="1"/>
</dbReference>
<reference evidence="12 13" key="1">
    <citation type="submission" date="2018-06" db="EMBL/GenBank/DDBJ databases">
        <title>Echinicola strongylocentroti sp. nov., isolated from a sea urchin Strongylocentrotus intermedius.</title>
        <authorList>
            <person name="Bae S.S."/>
        </authorList>
    </citation>
    <scope>NUCLEOTIDE SEQUENCE [LARGE SCALE GENOMIC DNA]</scope>
    <source>
        <strain evidence="12 13">MEBiC08714</strain>
    </source>
</reference>
<evidence type="ECO:0000256" key="1">
    <source>
        <dbReference type="ARBA" id="ARBA00001933"/>
    </source>
</evidence>
<dbReference type="NCBIfam" id="TIGR00461">
    <property type="entry name" value="gcvP"/>
    <property type="match status" value="1"/>
</dbReference>
<dbReference type="InterPro" id="IPR003437">
    <property type="entry name" value="GcvP"/>
</dbReference>
<gene>
    <name evidence="8 12" type="primary">gcvP</name>
    <name evidence="12" type="ORF">DN752_10065</name>
</gene>
<sequence length="964" mass="106267">MKIDLTPTVKFEDRHNGPSTNDVSEMLTKIGAASIDELIDQTIPKAIQLDHPLNLPEAKSEATFLKDFRKMAAKNKIYKSFIGLGYYDTITPGVILRNVLENPGWYTAYTPYQAEIAQGRLEALVNFQTMVMDLTGMELANASLLDEGTAAAEAMNMLFATRPRDKKKATKFFVDEKVFIQTKEILKTRALPIGVTLVEGPLHKLNLEDPELYGVLLQYPNADGEAINYKALIETAKENSVTTAFSADLLALTLLTPPGEMGADVVVGTTQRFGVPMGYGGPHAAYFATKDTYKRQVPGRIIGISVDRDGNKAYRMALQTREQHIKRERATSNICTAQVLLAVMAGMYAVYHGPKGLKDIALKIHGLAKLTAQGLAKLGFEQENENYFDTLKIKVDDVKQSKIKAFALSHEMNFRYEPGYVYLAFDEAKTVEDVQEIIEVFARTTHSSADVVDLGSMVAHLSFEVADGLKRTSDYMGHMIFNAFHSEHEMLRYIKRLENRDLSLVHSMISLGSCTMKLNATAEMIPVTWPEFGQLHPFVPQDQAAGYYALFQDLRNWLSEITGFAETSLQPNSGAQGEFAGLMVIRAYHESRGESHRNIALIPSSAHGTNPASAVMAGMKVVIVKCDDKGNIDLGDLKEKAEKHKDNLSSFLVTYPSTHGVFEEAIREMCQIVHENGGQVYMDGANMNAQVGLTSPGVIGADVCHLNLHKTFCIPHGGGGPGMGPICVAKHLEEFLPSSPLVKTGGQQPISAISAAPFGSASILPISYAYIAMMGREGLKHATQTAILNANYIKARLGEFFPTLYTGAQGRAAHEMIVDFREFKAVGVEVEDIAKRLIDYGFHSPTVSFPVAGTMMIEPTESESKAELDRFCDALISIRGEIREIEEGKADPENNVLKNAPHTAGMVMSDDWDLPYSREKAVYPLDYVKNSKFWPTVRRIDSAYGDRNLVCSCIPTEDYEEASI</sequence>
<evidence type="ECO:0000256" key="2">
    <source>
        <dbReference type="ARBA" id="ARBA00003788"/>
    </source>
</evidence>
<dbReference type="GO" id="GO:0004375">
    <property type="term" value="F:glycine dehydrogenase (decarboxylating) activity"/>
    <property type="evidence" value="ECO:0007669"/>
    <property type="project" value="UniProtKB-EC"/>
</dbReference>
<dbReference type="FunFam" id="3.90.1150.10:FF:000007">
    <property type="entry name" value="Glycine dehydrogenase (decarboxylating), mitochondrial"/>
    <property type="match status" value="1"/>
</dbReference>
<dbReference type="Proteomes" id="UP000248688">
    <property type="component" value="Chromosome"/>
</dbReference>
<dbReference type="InterPro" id="IPR015421">
    <property type="entry name" value="PyrdxlP-dep_Trfase_major"/>
</dbReference>
<dbReference type="FunFam" id="3.40.640.10:FF:000005">
    <property type="entry name" value="Glycine dehydrogenase (decarboxylating), mitochondrial"/>
    <property type="match status" value="1"/>
</dbReference>
<comment type="function">
    <text evidence="2 8">The glycine cleavage system catalyzes the degradation of glycine. The P protein binds the alpha-amino group of glycine through its pyridoxal phosphate cofactor; CO(2) is released and the remaining methylamine moiety is then transferred to the lipoamide cofactor of the H protein.</text>
</comment>
<feature type="domain" description="Glycine dehydrogenase C-terminal" evidence="11">
    <location>
        <begin position="782"/>
        <end position="902"/>
    </location>
</feature>
<evidence type="ECO:0000256" key="8">
    <source>
        <dbReference type="HAMAP-Rule" id="MF_00711"/>
    </source>
</evidence>
<dbReference type="FunFam" id="3.40.640.10:FF:000007">
    <property type="entry name" value="glycine dehydrogenase (Decarboxylating), mitochondrial"/>
    <property type="match status" value="1"/>
</dbReference>
<dbReference type="AlphaFoldDB" id="A0A2Z4II74"/>
<evidence type="ECO:0000256" key="3">
    <source>
        <dbReference type="ARBA" id="ARBA00010756"/>
    </source>
</evidence>
<accession>A0A2Z4II74</accession>
<evidence type="ECO:0000256" key="6">
    <source>
        <dbReference type="ARBA" id="ARBA00023002"/>
    </source>
</evidence>
<dbReference type="NCBIfam" id="NF003346">
    <property type="entry name" value="PRK04366.1"/>
    <property type="match status" value="1"/>
</dbReference>
<comment type="subunit">
    <text evidence="4 8">The glycine cleavage system is composed of four proteins: P, T, L and H.</text>
</comment>
<comment type="similarity">
    <text evidence="3 8">Belongs to the GcvP family.</text>
</comment>
<dbReference type="Pfam" id="PF21478">
    <property type="entry name" value="GcvP2_C"/>
    <property type="match status" value="1"/>
</dbReference>
<dbReference type="InterPro" id="IPR049316">
    <property type="entry name" value="GDC-P_C"/>
</dbReference>
<dbReference type="InterPro" id="IPR049315">
    <property type="entry name" value="GDC-P_N"/>
</dbReference>
<dbReference type="GO" id="GO:0016594">
    <property type="term" value="F:glycine binding"/>
    <property type="evidence" value="ECO:0007669"/>
    <property type="project" value="TreeGrafter"/>
</dbReference>
<dbReference type="OrthoDB" id="9801272at2"/>
<proteinExistence type="inferred from homology"/>
<dbReference type="GO" id="GO:0005829">
    <property type="term" value="C:cytosol"/>
    <property type="evidence" value="ECO:0007669"/>
    <property type="project" value="TreeGrafter"/>
</dbReference>
<dbReference type="Gene3D" id="3.40.640.10">
    <property type="entry name" value="Type I PLP-dependent aspartate aminotransferase-like (Major domain)"/>
    <property type="match status" value="2"/>
</dbReference>
<keyword evidence="6 8" id="KW-0560">Oxidoreductase</keyword>
<evidence type="ECO:0000256" key="9">
    <source>
        <dbReference type="PIRSR" id="PIRSR603437-50"/>
    </source>
</evidence>
<comment type="cofactor">
    <cofactor evidence="1 8 9">
        <name>pyridoxal 5'-phosphate</name>
        <dbReference type="ChEBI" id="CHEBI:597326"/>
    </cofactor>
</comment>
<dbReference type="InterPro" id="IPR015422">
    <property type="entry name" value="PyrdxlP-dep_Trfase_small"/>
</dbReference>
<dbReference type="EMBL" id="CP030041">
    <property type="protein sequence ID" value="AWW30439.1"/>
    <property type="molecule type" value="Genomic_DNA"/>
</dbReference>
<dbReference type="GO" id="GO:0019464">
    <property type="term" value="P:glycine decarboxylation via glycine cleavage system"/>
    <property type="evidence" value="ECO:0007669"/>
    <property type="project" value="UniProtKB-UniRule"/>
</dbReference>
<evidence type="ECO:0000256" key="7">
    <source>
        <dbReference type="ARBA" id="ARBA00049026"/>
    </source>
</evidence>
<dbReference type="GO" id="GO:0005960">
    <property type="term" value="C:glycine cleavage complex"/>
    <property type="evidence" value="ECO:0007669"/>
    <property type="project" value="TreeGrafter"/>
</dbReference>
<dbReference type="RefSeq" id="WP_112783820.1">
    <property type="nucleotide sequence ID" value="NZ_CP030041.1"/>
</dbReference>
<dbReference type="EC" id="1.4.4.2" evidence="8"/>
<evidence type="ECO:0000256" key="4">
    <source>
        <dbReference type="ARBA" id="ARBA00011690"/>
    </source>
</evidence>
<dbReference type="InterPro" id="IPR020581">
    <property type="entry name" value="GDC_P"/>
</dbReference>
<protein>
    <recommendedName>
        <fullName evidence="8">Glycine dehydrogenase (decarboxylating)</fullName>
        <ecNumber evidence="8">1.4.4.2</ecNumber>
    </recommendedName>
    <alternativeName>
        <fullName evidence="8">Glycine cleavage system P-protein</fullName>
    </alternativeName>
    <alternativeName>
        <fullName evidence="8">Glycine decarboxylase</fullName>
    </alternativeName>
    <alternativeName>
        <fullName evidence="8">Glycine dehydrogenase (aminomethyl-transferring)</fullName>
    </alternativeName>
</protein>
<evidence type="ECO:0000259" key="10">
    <source>
        <dbReference type="Pfam" id="PF02347"/>
    </source>
</evidence>
<dbReference type="CDD" id="cd00613">
    <property type="entry name" value="GDC-P"/>
    <property type="match status" value="2"/>
</dbReference>
<dbReference type="InterPro" id="IPR015424">
    <property type="entry name" value="PyrdxlP-dep_Trfase"/>
</dbReference>
<organism evidence="12 13">
    <name type="scientific">Echinicola strongylocentroti</name>
    <dbReference type="NCBI Taxonomy" id="1795355"/>
    <lineage>
        <taxon>Bacteria</taxon>
        <taxon>Pseudomonadati</taxon>
        <taxon>Bacteroidota</taxon>
        <taxon>Cytophagia</taxon>
        <taxon>Cytophagales</taxon>
        <taxon>Cyclobacteriaceae</taxon>
        <taxon>Echinicola</taxon>
    </lineage>
</organism>